<dbReference type="InterPro" id="IPR015422">
    <property type="entry name" value="PyrdxlP-dep_Trfase_small"/>
</dbReference>
<dbReference type="InterPro" id="IPR015424">
    <property type="entry name" value="PyrdxlP-dep_Trfase"/>
</dbReference>
<reference evidence="5" key="1">
    <citation type="journal article" date="2014" name="Front. Microbiol.">
        <title>High frequency of phylogenetically diverse reductive dehalogenase-homologous genes in deep subseafloor sedimentary metagenomes.</title>
        <authorList>
            <person name="Kawai M."/>
            <person name="Futagami T."/>
            <person name="Toyoda A."/>
            <person name="Takaki Y."/>
            <person name="Nishi S."/>
            <person name="Hori S."/>
            <person name="Arai W."/>
            <person name="Tsubouchi T."/>
            <person name="Morono Y."/>
            <person name="Uchiyama I."/>
            <person name="Ito T."/>
            <person name="Fujiyama A."/>
            <person name="Inagaki F."/>
            <person name="Takami H."/>
        </authorList>
    </citation>
    <scope>NUCLEOTIDE SEQUENCE</scope>
    <source>
        <strain evidence="5">Expedition CK06-06</strain>
    </source>
</reference>
<dbReference type="SUPFAM" id="SSF53383">
    <property type="entry name" value="PLP-dependent transferases"/>
    <property type="match status" value="1"/>
</dbReference>
<accession>X1KQD8</accession>
<evidence type="ECO:0000313" key="5">
    <source>
        <dbReference type="EMBL" id="GAH92359.1"/>
    </source>
</evidence>
<name>X1KQD8_9ZZZZ</name>
<dbReference type="Gene3D" id="3.90.1150.10">
    <property type="entry name" value="Aspartate Aminotransferase, domain 1"/>
    <property type="match status" value="1"/>
</dbReference>
<proteinExistence type="predicted"/>
<evidence type="ECO:0000256" key="4">
    <source>
        <dbReference type="ARBA" id="ARBA00022898"/>
    </source>
</evidence>
<dbReference type="PANTHER" id="PTHR42778">
    <property type="entry name" value="2-AMINOETHYLPHOSPHONATE--PYRUVATE TRANSAMINASE"/>
    <property type="match status" value="1"/>
</dbReference>
<evidence type="ECO:0000256" key="3">
    <source>
        <dbReference type="ARBA" id="ARBA00022679"/>
    </source>
</evidence>
<comment type="caution">
    <text evidence="5">The sequence shown here is derived from an EMBL/GenBank/DDBJ whole genome shotgun (WGS) entry which is preliminary data.</text>
</comment>
<keyword evidence="2" id="KW-0032">Aminotransferase</keyword>
<evidence type="ECO:0008006" key="6">
    <source>
        <dbReference type="Google" id="ProtNLM"/>
    </source>
</evidence>
<evidence type="ECO:0000256" key="2">
    <source>
        <dbReference type="ARBA" id="ARBA00022576"/>
    </source>
</evidence>
<sequence length="122" mass="13760">MTPPVPQILALNKELEVIETEGGKQKRLELYSKRIRKIKEGVEALGLSLFPQKGYESPTVACVNAPKGISGLDVYERMRERGFELAKGYGELKERTFRIGNMGYIPLEYVDEMLQALADLVK</sequence>
<dbReference type="GO" id="GO:0008483">
    <property type="term" value="F:transaminase activity"/>
    <property type="evidence" value="ECO:0007669"/>
    <property type="project" value="UniProtKB-KW"/>
</dbReference>
<keyword evidence="4" id="KW-0663">Pyridoxal phosphate</keyword>
<evidence type="ECO:0000256" key="1">
    <source>
        <dbReference type="ARBA" id="ARBA00001933"/>
    </source>
</evidence>
<dbReference type="EMBL" id="BARV01000049">
    <property type="protein sequence ID" value="GAH92359.1"/>
    <property type="molecule type" value="Genomic_DNA"/>
</dbReference>
<dbReference type="PANTHER" id="PTHR42778:SF1">
    <property type="entry name" value="2-AMINOETHYLPHOSPHONATE--PYRUVATE TRANSAMINASE"/>
    <property type="match status" value="1"/>
</dbReference>
<comment type="cofactor">
    <cofactor evidence="1">
        <name>pyridoxal 5'-phosphate</name>
        <dbReference type="ChEBI" id="CHEBI:597326"/>
    </cofactor>
</comment>
<dbReference type="AlphaFoldDB" id="X1KQD8"/>
<protein>
    <recommendedName>
        <fullName evidence="6">Aminotransferase class V domain-containing protein</fullName>
    </recommendedName>
</protein>
<keyword evidence="3" id="KW-0808">Transferase</keyword>
<gene>
    <name evidence="5" type="ORF">S06H3_00300</name>
</gene>
<organism evidence="5">
    <name type="scientific">marine sediment metagenome</name>
    <dbReference type="NCBI Taxonomy" id="412755"/>
    <lineage>
        <taxon>unclassified sequences</taxon>
        <taxon>metagenomes</taxon>
        <taxon>ecological metagenomes</taxon>
    </lineage>
</organism>